<dbReference type="InterPro" id="IPR011047">
    <property type="entry name" value="Quinoprotein_ADH-like_sf"/>
</dbReference>
<keyword evidence="6" id="KW-0560">Oxidoreductase</keyword>
<dbReference type="GO" id="GO:0020037">
    <property type="term" value="F:heme binding"/>
    <property type="evidence" value="ECO:0007669"/>
    <property type="project" value="InterPro"/>
</dbReference>
<dbReference type="AlphaFoldDB" id="N1MQX1"/>
<dbReference type="GO" id="GO:0046872">
    <property type="term" value="F:metal ion binding"/>
    <property type="evidence" value="ECO:0007669"/>
    <property type="project" value="UniProtKB-KW"/>
</dbReference>
<dbReference type="Gene3D" id="1.10.760.10">
    <property type="entry name" value="Cytochrome c-like domain"/>
    <property type="match status" value="1"/>
</dbReference>
<comment type="cofactor">
    <cofactor evidence="1">
        <name>pyrroloquinoline quinone</name>
        <dbReference type="ChEBI" id="CHEBI:58442"/>
    </cofactor>
</comment>
<comment type="similarity">
    <text evidence="2">Belongs to the bacterial PQQ dehydrogenase family.</text>
</comment>
<evidence type="ECO:0000256" key="5">
    <source>
        <dbReference type="ARBA" id="ARBA00022729"/>
    </source>
</evidence>
<dbReference type="InterPro" id="IPR002372">
    <property type="entry name" value="PQQ_rpt_dom"/>
</dbReference>
<evidence type="ECO:0000313" key="12">
    <source>
        <dbReference type="Proteomes" id="UP000013201"/>
    </source>
</evidence>
<proteinExistence type="inferred from homology"/>
<gene>
    <name evidence="11" type="ORF">EBBID32_37070</name>
</gene>
<dbReference type="Gene3D" id="2.140.10.10">
    <property type="entry name" value="Quinoprotein alcohol dehydrogenase-like superfamily"/>
    <property type="match status" value="1"/>
</dbReference>
<evidence type="ECO:0000256" key="9">
    <source>
        <dbReference type="SAM" id="SignalP"/>
    </source>
</evidence>
<dbReference type="RefSeq" id="WP_006963162.1">
    <property type="nucleotide sequence ID" value="NZ_CAVK010000193.1"/>
</dbReference>
<keyword evidence="3 8" id="KW-0349">Heme</keyword>
<keyword evidence="7 8" id="KW-0408">Iron</keyword>
<dbReference type="InterPro" id="IPR009056">
    <property type="entry name" value="Cyt_c-like_dom"/>
</dbReference>
<keyword evidence="5 9" id="KW-0732">Signal</keyword>
<dbReference type="InterPro" id="IPR036909">
    <property type="entry name" value="Cyt_c-like_dom_sf"/>
</dbReference>
<evidence type="ECO:0000259" key="10">
    <source>
        <dbReference type="PROSITE" id="PS51007"/>
    </source>
</evidence>
<dbReference type="Proteomes" id="UP000013201">
    <property type="component" value="Unassembled WGS sequence"/>
</dbReference>
<keyword evidence="4 8" id="KW-0479">Metal-binding</keyword>
<evidence type="ECO:0000256" key="2">
    <source>
        <dbReference type="ARBA" id="ARBA00008156"/>
    </source>
</evidence>
<reference evidence="11 12" key="1">
    <citation type="submission" date="2013-03" db="EMBL/GenBank/DDBJ databases">
        <authorList>
            <person name="Le V."/>
        </authorList>
    </citation>
    <scope>NUCLEOTIDE SEQUENCE [LARGE SCALE GENOMIC DNA]</scope>
    <source>
        <strain evidence="11 12">BiD32</strain>
    </source>
</reference>
<dbReference type="GO" id="GO:0009055">
    <property type="term" value="F:electron transfer activity"/>
    <property type="evidence" value="ECO:0007669"/>
    <property type="project" value="InterPro"/>
</dbReference>
<sequence length="673" mass="71925">MQSPRVWIIAWLGGALALAPAAAALRSDQTSDESSFTAVYAAKCRVCHGGNLQGSGAPALLGEAFVKKWRALGADGLAEFIRKSMPPGAAVQMEAAEAQGLARFLLAQNDIKAPEGEEKASVAATPQAIDEISAAERNRLAAIGRNLKPVTDAMLRQPAGDDWLVWRGNTNATGYSQLAQINGSNVSQMRLVWSKSLGPGANGVGPLEHDGVIFIHAGGLVSALDALTGDTIWTMQRAAPPRRLTQPRGLALYQKALYASTVDNHVLALDAGTGAVLWDTFLGEKGVATAAPLVANGRVFQGVANCARSGLRCYMAALDAKTGAELWRFYTVPDNHDPAAGSWGVPTGERNGAGVWTAPSYRYETDQVIFGTGNTYAVSAILRANPKKPAAALYSNTTLSLDAKTGKIKWHFQHVAGDVWDEDWAFERMLVTDPKNSSRQIALTMGKLGIVDAVDQGTGKYLWSYDYGIQDLITRIDPQTGWKTLDVRKIPSSEALTKACPFAGGVRNWPSTAYDPVRKLLFVPALDSCMELKVDPSNPVGGVWNVVPRPGAGNLYGRVTAIDLATGKKAWDISQRSPLASATLATGGGLLFVGSRDRWFRALDSGTGRTLWQTRLSDTPTGFPITYAVSGRQFVAIVTGGGTYLDTFVSHLTPEIEASKGDPTLWVFEVPQP</sequence>
<keyword evidence="12" id="KW-1185">Reference proteome</keyword>
<dbReference type="GO" id="GO:0016491">
    <property type="term" value="F:oxidoreductase activity"/>
    <property type="evidence" value="ECO:0007669"/>
    <property type="project" value="UniProtKB-KW"/>
</dbReference>
<dbReference type="Pfam" id="PF01011">
    <property type="entry name" value="PQQ"/>
    <property type="match status" value="2"/>
</dbReference>
<dbReference type="SUPFAM" id="SSF50998">
    <property type="entry name" value="Quinoprotein alcohol dehydrogenase-like"/>
    <property type="match status" value="1"/>
</dbReference>
<accession>N1MQX1</accession>
<evidence type="ECO:0000256" key="8">
    <source>
        <dbReference type="PROSITE-ProRule" id="PRU00433"/>
    </source>
</evidence>
<evidence type="ECO:0000256" key="1">
    <source>
        <dbReference type="ARBA" id="ARBA00001931"/>
    </source>
</evidence>
<dbReference type="PANTHER" id="PTHR32303:SF10">
    <property type="entry name" value="OUTER MEMBRANE PROTEIN ASSEMBLY FACTOR BAMB"/>
    <property type="match status" value="1"/>
</dbReference>
<organism evidence="11 12">
    <name type="scientific">Sphingobium indicum BiD32</name>
    <dbReference type="NCBI Taxonomy" id="1301087"/>
    <lineage>
        <taxon>Bacteria</taxon>
        <taxon>Pseudomonadati</taxon>
        <taxon>Pseudomonadota</taxon>
        <taxon>Alphaproteobacteria</taxon>
        <taxon>Sphingomonadales</taxon>
        <taxon>Sphingomonadaceae</taxon>
        <taxon>Sphingobium</taxon>
    </lineage>
</organism>
<reference evidence="12" key="2">
    <citation type="submission" date="2013-04" db="EMBL/GenBank/DDBJ databases">
        <title>Bisphenol A degrading Sphingobium sp. strain BiD32.</title>
        <authorList>
            <person name="Nielsen J.L."/>
            <person name="Zhou N.A."/>
            <person name="Kjeldal H."/>
        </authorList>
    </citation>
    <scope>NUCLEOTIDE SEQUENCE [LARGE SCALE GENOMIC DNA]</scope>
    <source>
        <strain evidence="12">BiD32</strain>
    </source>
</reference>
<evidence type="ECO:0000256" key="7">
    <source>
        <dbReference type="ARBA" id="ARBA00023004"/>
    </source>
</evidence>
<comment type="caution">
    <text evidence="11">The sequence shown here is derived from an EMBL/GenBank/DDBJ whole genome shotgun (WGS) entry which is preliminary data.</text>
</comment>
<dbReference type="InterPro" id="IPR018391">
    <property type="entry name" value="PQQ_b-propeller_rpt"/>
</dbReference>
<dbReference type="SMART" id="SM00564">
    <property type="entry name" value="PQQ"/>
    <property type="match status" value="6"/>
</dbReference>
<feature type="domain" description="Cytochrome c" evidence="10">
    <location>
        <begin position="27"/>
        <end position="109"/>
    </location>
</feature>
<evidence type="ECO:0000256" key="4">
    <source>
        <dbReference type="ARBA" id="ARBA00022723"/>
    </source>
</evidence>
<dbReference type="PANTHER" id="PTHR32303">
    <property type="entry name" value="QUINOPROTEIN ALCOHOL DEHYDROGENASE (CYTOCHROME C)"/>
    <property type="match status" value="1"/>
</dbReference>
<evidence type="ECO:0000256" key="6">
    <source>
        <dbReference type="ARBA" id="ARBA00023002"/>
    </source>
</evidence>
<dbReference type="OrthoDB" id="9794322at2"/>
<feature type="chain" id="PRO_5004108025" evidence="9">
    <location>
        <begin position="24"/>
        <end position="673"/>
    </location>
</feature>
<protein>
    <submittedName>
        <fullName evidence="11">Alcohol dehydrogenase</fullName>
    </submittedName>
</protein>
<dbReference type="Pfam" id="PF13442">
    <property type="entry name" value="Cytochrome_CBB3"/>
    <property type="match status" value="1"/>
</dbReference>
<evidence type="ECO:0000256" key="3">
    <source>
        <dbReference type="ARBA" id="ARBA00022617"/>
    </source>
</evidence>
<feature type="signal peptide" evidence="9">
    <location>
        <begin position="1"/>
        <end position="23"/>
    </location>
</feature>
<dbReference type="EMBL" id="CAVK010000193">
    <property type="protein sequence ID" value="CCW19341.1"/>
    <property type="molecule type" value="Genomic_DNA"/>
</dbReference>
<evidence type="ECO:0000313" key="11">
    <source>
        <dbReference type="EMBL" id="CCW19341.1"/>
    </source>
</evidence>
<dbReference type="PROSITE" id="PS51007">
    <property type="entry name" value="CYTC"/>
    <property type="match status" value="1"/>
</dbReference>
<dbReference type="SUPFAM" id="SSF46626">
    <property type="entry name" value="Cytochrome c"/>
    <property type="match status" value="1"/>
</dbReference>
<name>N1MQX1_9SPHN</name>